<dbReference type="InterPro" id="IPR016181">
    <property type="entry name" value="Acyl_CoA_acyltransferase"/>
</dbReference>
<gene>
    <name evidence="2" type="ORF">AOZ06_47055</name>
</gene>
<protein>
    <submittedName>
        <fullName evidence="2">Acetyltransferase</fullName>
    </submittedName>
</protein>
<dbReference type="Proteomes" id="UP000063699">
    <property type="component" value="Chromosome"/>
</dbReference>
<sequence>MTSIWTGERVRLRGIEPSDWEAFRRFDENSADMRAADMMYPPRSAEGYRRWTEEQSTRDPEGEEFMLAIEANGVLVGSLSTSGTDRLAGRFSYGVSVGDEHKRRGYASEAVVLLMAYMFAERRYHKCEISIYSVNEPSIRLHEELGFVTEGRLRDHVFFAGTHQDLVVLGMTAQEFWARHAERTSTVLRPSAGTTGC</sequence>
<dbReference type="InterPro" id="IPR051908">
    <property type="entry name" value="Ribosomal_N-acetyltransferase"/>
</dbReference>
<dbReference type="GO" id="GO:0008999">
    <property type="term" value="F:protein-N-terminal-alanine acetyltransferase activity"/>
    <property type="evidence" value="ECO:0007669"/>
    <property type="project" value="TreeGrafter"/>
</dbReference>
<feature type="domain" description="N-acetyltransferase" evidence="1">
    <location>
        <begin position="10"/>
        <end position="174"/>
    </location>
</feature>
<dbReference type="GO" id="GO:1990189">
    <property type="term" value="F:protein N-terminal-serine acetyltransferase activity"/>
    <property type="evidence" value="ECO:0007669"/>
    <property type="project" value="TreeGrafter"/>
</dbReference>
<keyword evidence="3" id="KW-1185">Reference proteome</keyword>
<name>A0A0N9IAM6_9PSEU</name>
<dbReference type="PANTHER" id="PTHR43441">
    <property type="entry name" value="RIBOSOMAL-PROTEIN-SERINE ACETYLTRANSFERASE"/>
    <property type="match status" value="1"/>
</dbReference>
<keyword evidence="2" id="KW-0808">Transferase</keyword>
<dbReference type="OrthoDB" id="9814648at2"/>
<reference evidence="2 3" key="1">
    <citation type="submission" date="2015-07" db="EMBL/GenBank/DDBJ databases">
        <title>Genome sequencing of Kibdelosporangium phytohabitans.</title>
        <authorList>
            <person name="Qin S."/>
            <person name="Xing K."/>
        </authorList>
    </citation>
    <scope>NUCLEOTIDE SEQUENCE [LARGE SCALE GENOMIC DNA]</scope>
    <source>
        <strain evidence="2 3">KLBMP1111</strain>
    </source>
</reference>
<organism evidence="2 3">
    <name type="scientific">Kibdelosporangium phytohabitans</name>
    <dbReference type="NCBI Taxonomy" id="860235"/>
    <lineage>
        <taxon>Bacteria</taxon>
        <taxon>Bacillati</taxon>
        <taxon>Actinomycetota</taxon>
        <taxon>Actinomycetes</taxon>
        <taxon>Pseudonocardiales</taxon>
        <taxon>Pseudonocardiaceae</taxon>
        <taxon>Kibdelosporangium</taxon>
    </lineage>
</organism>
<dbReference type="EMBL" id="CP012752">
    <property type="protein sequence ID" value="ALG13424.1"/>
    <property type="molecule type" value="Genomic_DNA"/>
</dbReference>
<dbReference type="Pfam" id="PF13302">
    <property type="entry name" value="Acetyltransf_3"/>
    <property type="match status" value="1"/>
</dbReference>
<dbReference type="SUPFAM" id="SSF55729">
    <property type="entry name" value="Acyl-CoA N-acyltransferases (Nat)"/>
    <property type="match status" value="1"/>
</dbReference>
<dbReference type="PROSITE" id="PS51186">
    <property type="entry name" value="GNAT"/>
    <property type="match status" value="1"/>
</dbReference>
<evidence type="ECO:0000313" key="2">
    <source>
        <dbReference type="EMBL" id="ALG13424.1"/>
    </source>
</evidence>
<proteinExistence type="predicted"/>
<evidence type="ECO:0000259" key="1">
    <source>
        <dbReference type="PROSITE" id="PS51186"/>
    </source>
</evidence>
<dbReference type="GO" id="GO:0005737">
    <property type="term" value="C:cytoplasm"/>
    <property type="evidence" value="ECO:0007669"/>
    <property type="project" value="TreeGrafter"/>
</dbReference>
<dbReference type="AlphaFoldDB" id="A0A0N9IAM6"/>
<dbReference type="Gene3D" id="3.40.630.30">
    <property type="match status" value="1"/>
</dbReference>
<dbReference type="STRING" id="860235.AOZ06_47055"/>
<dbReference type="KEGG" id="kphy:AOZ06_47055"/>
<dbReference type="InterPro" id="IPR000182">
    <property type="entry name" value="GNAT_dom"/>
</dbReference>
<accession>A0A0N9IAM6</accession>
<dbReference type="RefSeq" id="WP_054295313.1">
    <property type="nucleotide sequence ID" value="NZ_CP012752.1"/>
</dbReference>
<evidence type="ECO:0000313" key="3">
    <source>
        <dbReference type="Proteomes" id="UP000063699"/>
    </source>
</evidence>
<dbReference type="PANTHER" id="PTHR43441:SF2">
    <property type="entry name" value="FAMILY ACETYLTRANSFERASE, PUTATIVE (AFU_ORTHOLOGUE AFUA_7G00850)-RELATED"/>
    <property type="match status" value="1"/>
</dbReference>